<name>A0ABW2N8P6_9ACTN</name>
<dbReference type="Pfam" id="PF00753">
    <property type="entry name" value="Lactamase_B"/>
    <property type="match status" value="1"/>
</dbReference>
<sequence>MEDPSLPTHLELPMQVHSITPDVTLLSDCAEVPGLGFLPVNTFVLHAQQPVVVDTGLSNLDKDFVGDLSTVIDPADVRWIWLTHPDRDHTGGLFQLLAAAPQARLVTTFIGAGIMSTQWEVPLDRVYFLNPGQSLDIGDRTLTAHRPPLFDNPATVGFQESKGGAFFSSDCFGGPMPTADLAQGADVRDAPDLESAMMLWAAIDSPWARLVDPVKFHATIDPIRRLDPSAILSSHLPPAQGLNDVLFDHVAAAPNGPEFVGPDQQALQALLASFEPA</sequence>
<gene>
    <name evidence="2" type="ORF">ACFQO6_24035</name>
</gene>
<evidence type="ECO:0000259" key="1">
    <source>
        <dbReference type="SMART" id="SM00849"/>
    </source>
</evidence>
<dbReference type="Gene3D" id="3.60.15.10">
    <property type="entry name" value="Ribonuclease Z/Hydroxyacylglutathione hydrolase-like"/>
    <property type="match status" value="1"/>
</dbReference>
<proteinExistence type="predicted"/>
<dbReference type="SUPFAM" id="SSF56281">
    <property type="entry name" value="Metallo-hydrolase/oxidoreductase"/>
    <property type="match status" value="1"/>
</dbReference>
<dbReference type="EMBL" id="JBHTCH010000030">
    <property type="protein sequence ID" value="MFC7363363.1"/>
    <property type="molecule type" value="Genomic_DNA"/>
</dbReference>
<feature type="domain" description="Metallo-beta-lactamase" evidence="1">
    <location>
        <begin position="39"/>
        <end position="220"/>
    </location>
</feature>
<reference evidence="3" key="1">
    <citation type="journal article" date="2019" name="Int. J. Syst. Evol. Microbiol.">
        <title>The Global Catalogue of Microorganisms (GCM) 10K type strain sequencing project: providing services to taxonomists for standard genome sequencing and annotation.</title>
        <authorList>
            <consortium name="The Broad Institute Genomics Platform"/>
            <consortium name="The Broad Institute Genome Sequencing Center for Infectious Disease"/>
            <person name="Wu L."/>
            <person name="Ma J."/>
        </authorList>
    </citation>
    <scope>NUCLEOTIDE SEQUENCE [LARGE SCALE GENOMIC DNA]</scope>
    <source>
        <strain evidence="3">FCH27</strain>
    </source>
</reference>
<organism evidence="2 3">
    <name type="scientific">Nocardioides astragali</name>
    <dbReference type="NCBI Taxonomy" id="1776736"/>
    <lineage>
        <taxon>Bacteria</taxon>
        <taxon>Bacillati</taxon>
        <taxon>Actinomycetota</taxon>
        <taxon>Actinomycetes</taxon>
        <taxon>Propionibacteriales</taxon>
        <taxon>Nocardioidaceae</taxon>
        <taxon>Nocardioides</taxon>
    </lineage>
</organism>
<dbReference type="Proteomes" id="UP001596524">
    <property type="component" value="Unassembled WGS sequence"/>
</dbReference>
<dbReference type="RefSeq" id="WP_255889292.1">
    <property type="nucleotide sequence ID" value="NZ_JAFMZM010000002.1"/>
</dbReference>
<evidence type="ECO:0000313" key="2">
    <source>
        <dbReference type="EMBL" id="MFC7363363.1"/>
    </source>
</evidence>
<comment type="caution">
    <text evidence="2">The sequence shown here is derived from an EMBL/GenBank/DDBJ whole genome shotgun (WGS) entry which is preliminary data.</text>
</comment>
<dbReference type="InterPro" id="IPR001279">
    <property type="entry name" value="Metallo-B-lactamas"/>
</dbReference>
<accession>A0ABW2N8P6</accession>
<protein>
    <submittedName>
        <fullName evidence="2">MBL fold metallo-hydrolase</fullName>
    </submittedName>
</protein>
<keyword evidence="3" id="KW-1185">Reference proteome</keyword>
<dbReference type="PANTHER" id="PTHR43717">
    <property type="entry name" value="ANAEROBIC NITRIC OXIDE REDUCTASE FLAVORUBREDOXIN"/>
    <property type="match status" value="1"/>
</dbReference>
<dbReference type="InterPro" id="IPR036866">
    <property type="entry name" value="RibonucZ/Hydroxyglut_hydro"/>
</dbReference>
<dbReference type="PANTHER" id="PTHR43717:SF1">
    <property type="entry name" value="ANAEROBIC NITRIC OXIDE REDUCTASE FLAVORUBREDOXIN"/>
    <property type="match status" value="1"/>
</dbReference>
<dbReference type="SMART" id="SM00849">
    <property type="entry name" value="Lactamase_B"/>
    <property type="match status" value="1"/>
</dbReference>
<evidence type="ECO:0000313" key="3">
    <source>
        <dbReference type="Proteomes" id="UP001596524"/>
    </source>
</evidence>